<keyword evidence="2" id="KW-1185">Reference proteome</keyword>
<feature type="non-terminal residue" evidence="1">
    <location>
        <position position="772"/>
    </location>
</feature>
<evidence type="ECO:0008006" key="3">
    <source>
        <dbReference type="Google" id="ProtNLM"/>
    </source>
</evidence>
<evidence type="ECO:0000313" key="2">
    <source>
        <dbReference type="Proteomes" id="UP001597131"/>
    </source>
</evidence>
<dbReference type="Proteomes" id="UP001597131">
    <property type="component" value="Unassembled WGS sequence"/>
</dbReference>
<gene>
    <name evidence="1" type="ORF">ACFQ3Q_14065</name>
</gene>
<comment type="caution">
    <text evidence="1">The sequence shown here is derived from an EMBL/GenBank/DDBJ whole genome shotgun (WGS) entry which is preliminary data.</text>
</comment>
<dbReference type="InterPro" id="IPR013783">
    <property type="entry name" value="Ig-like_fold"/>
</dbReference>
<accession>A0ABW3NWT3</accession>
<name>A0ABW3NWT3_9FLAO</name>
<dbReference type="EMBL" id="JBHTLI010000005">
    <property type="protein sequence ID" value="MFD1096876.1"/>
    <property type="molecule type" value="Genomic_DNA"/>
</dbReference>
<organism evidence="1 2">
    <name type="scientific">Salegentibacter chungangensis</name>
    <dbReference type="NCBI Taxonomy" id="1335724"/>
    <lineage>
        <taxon>Bacteria</taxon>
        <taxon>Pseudomonadati</taxon>
        <taxon>Bacteroidota</taxon>
        <taxon>Flavobacteriia</taxon>
        <taxon>Flavobacteriales</taxon>
        <taxon>Flavobacteriaceae</taxon>
        <taxon>Salegentibacter</taxon>
    </lineage>
</organism>
<evidence type="ECO:0000313" key="1">
    <source>
        <dbReference type="EMBL" id="MFD1096876.1"/>
    </source>
</evidence>
<reference evidence="2" key="1">
    <citation type="journal article" date="2019" name="Int. J. Syst. Evol. Microbiol.">
        <title>The Global Catalogue of Microorganisms (GCM) 10K type strain sequencing project: providing services to taxonomists for standard genome sequencing and annotation.</title>
        <authorList>
            <consortium name="The Broad Institute Genomics Platform"/>
            <consortium name="The Broad Institute Genome Sequencing Center for Infectious Disease"/>
            <person name="Wu L."/>
            <person name="Ma J."/>
        </authorList>
    </citation>
    <scope>NUCLEOTIDE SEQUENCE [LARGE SCALE GENOMIC DNA]</scope>
    <source>
        <strain evidence="2">CCUG 64793</strain>
    </source>
</reference>
<dbReference type="Gene3D" id="2.60.40.10">
    <property type="entry name" value="Immunoglobulins"/>
    <property type="match status" value="1"/>
</dbReference>
<sequence length="772" mass="82459">MLLVTVFSFTSYAQEVDLNTSVQAGFGIDGDVQRDTLYFTNSGLVTWQVGDPINMATGTDDWFHKAPDGTGPDGTAHQGAGVIDTTDTAKLAILQSGSNDTIQLRMSSDIYTMPEGDGRLWIDAVYYRDQRTDGSNSDVTVFDQKVNKNYNNPTRWTLKDGEVPQKNDLIDVFAHLRREPNAGDEYAIVAASTRNSDGDSYLDFEYYREKITLAQDGSSFITEGNECGHSAYEFDLEGDGSVISHGDIILSVNYTKGGDVVDIRLLVWIDKRDFPTNNDFAAFNELSGRPFNFGTRSGNFIFYPCDNDLSNNYGYARISLKNGQNEQMAVFAQSNSGGPVPAPLWGTINDAGDLVDFYQTNTFAELALNATLFGFDTRSSQSLCESPLGSVIVKSRSSQSFDSSLKDFAGPFSLGDTPEVTVSVADGSYECFEESTTLTAIATPQDQTFEYQWYELVDGEYVEIDGATSAVLENVTVGTYKVSATIQIAGRAGCTAEAEGIAVVQNDPAEILEVSCSENLDLEACTSTEDVSAAFEAWLNGGTYNGVTYSGFTYSGGGGEVSVVYTAGGNEYSSLDQIEFDGDSCDGGSITVGISVTDECDQSANCNATFSLPPDETDPTIDTEAMDETVECDGEGNMAALQAWLDNNGGAMASDSCGDVTWSNDFDALSDLCGATGSATVTFTATDDCGNTSETSATFTIEDTTDPMIDTEAMDETVECDGQGNTAALDAWLANNGGAMASDSCGDVTWSNDFDALSDLCGATGSATVTFT</sequence>
<proteinExistence type="predicted"/>
<protein>
    <recommendedName>
        <fullName evidence="3">Ig-like domain-containing protein</fullName>
    </recommendedName>
</protein>